<dbReference type="GeneID" id="98179651"/>
<sequence length="338" mass="36754">MQKKVGRTPSGRLSRLKPVETDPLAEYGLPSKGERRLLSPKVQEAYYAKIAERYLAFCTDAGDRNELQKQFARLARTGDGSNPSPSPTTSQAPPTSIFPEKKKPVTSASATATTDLPPILAALRKLREGLVASARRDAFAAQVYLFAIRLGILASSYETYYPALLYLVHTLHASPRPTSTSTSTSTATGTAAATANILTTTELHECQSYLILDAACRRSDLPEAYALRHRFRLADAKVDAALKALAHDNWVAWRRVKRSVDGHRARIMEFAEGGVRGHTLRAFGRAYLSVDLGFLEGAVGAGWEELRAGFGVGWELEGGDAAKEGRVVVIRRVKARGG</sequence>
<dbReference type="Proteomes" id="UP001628179">
    <property type="component" value="Unassembled WGS sequence"/>
</dbReference>
<evidence type="ECO:0000313" key="3">
    <source>
        <dbReference type="Proteomes" id="UP001628179"/>
    </source>
</evidence>
<dbReference type="EMBL" id="BAAFSV010000005">
    <property type="protein sequence ID" value="GAB1318699.1"/>
    <property type="molecule type" value="Genomic_DNA"/>
</dbReference>
<proteinExistence type="predicted"/>
<protein>
    <submittedName>
        <fullName evidence="2">Uncharacterized protein</fullName>
    </submittedName>
</protein>
<accession>A0ABQ0GLS0</accession>
<gene>
    <name evidence="2" type="ORF">MFIFM68171_08909</name>
</gene>
<feature type="region of interest" description="Disordered" evidence="1">
    <location>
        <begin position="1"/>
        <end position="35"/>
    </location>
</feature>
<dbReference type="PANTHER" id="PTHR39398:SF1">
    <property type="entry name" value="CSN8_PSMD8_EIF3K DOMAIN-CONTAINING PROTEIN"/>
    <property type="match status" value="1"/>
</dbReference>
<dbReference type="RefSeq" id="XP_070920429.1">
    <property type="nucleotide sequence ID" value="XM_071064328.1"/>
</dbReference>
<evidence type="ECO:0000256" key="1">
    <source>
        <dbReference type="SAM" id="MobiDB-lite"/>
    </source>
</evidence>
<organism evidence="2 3">
    <name type="scientific">Madurella fahalii</name>
    <dbReference type="NCBI Taxonomy" id="1157608"/>
    <lineage>
        <taxon>Eukaryota</taxon>
        <taxon>Fungi</taxon>
        <taxon>Dikarya</taxon>
        <taxon>Ascomycota</taxon>
        <taxon>Pezizomycotina</taxon>
        <taxon>Sordariomycetes</taxon>
        <taxon>Sordariomycetidae</taxon>
        <taxon>Sordariales</taxon>
        <taxon>Sordariales incertae sedis</taxon>
        <taxon>Madurella</taxon>
    </lineage>
</organism>
<name>A0ABQ0GLS0_9PEZI</name>
<feature type="compositionally biased region" description="Low complexity" evidence="1">
    <location>
        <begin position="81"/>
        <end position="95"/>
    </location>
</feature>
<dbReference type="PANTHER" id="PTHR39398">
    <property type="entry name" value="YALI0F14311P"/>
    <property type="match status" value="1"/>
</dbReference>
<keyword evidence="3" id="KW-1185">Reference proteome</keyword>
<reference evidence="2 3" key="1">
    <citation type="submission" date="2024-09" db="EMBL/GenBank/DDBJ databases">
        <title>Itraconazole resistance in Madurella fahalii resulting from another homologue of gene encoding cytochrome P450 14-alpha sterol demethylase (CYP51).</title>
        <authorList>
            <person name="Yoshioka I."/>
            <person name="Fahal A.H."/>
            <person name="Kaneko S."/>
            <person name="Yaguchi T."/>
        </authorList>
    </citation>
    <scope>NUCLEOTIDE SEQUENCE [LARGE SCALE GENOMIC DNA]</scope>
    <source>
        <strain evidence="2 3">IFM 68171</strain>
    </source>
</reference>
<evidence type="ECO:0000313" key="2">
    <source>
        <dbReference type="EMBL" id="GAB1318699.1"/>
    </source>
</evidence>
<comment type="caution">
    <text evidence="2">The sequence shown here is derived from an EMBL/GenBank/DDBJ whole genome shotgun (WGS) entry which is preliminary data.</text>
</comment>
<feature type="region of interest" description="Disordered" evidence="1">
    <location>
        <begin position="76"/>
        <end position="110"/>
    </location>
</feature>